<feature type="compositionally biased region" description="Low complexity" evidence="1">
    <location>
        <begin position="213"/>
        <end position="251"/>
    </location>
</feature>
<evidence type="ECO:0000313" key="5">
    <source>
        <dbReference type="EMBL" id="MDF8263146.1"/>
    </source>
</evidence>
<proteinExistence type="predicted"/>
<keyword evidence="6" id="KW-1185">Reference proteome</keyword>
<feature type="domain" description="DUF6801" evidence="4">
    <location>
        <begin position="49"/>
        <end position="202"/>
    </location>
</feature>
<name>A0ABT6C2I3_9MICO</name>
<evidence type="ECO:0000259" key="4">
    <source>
        <dbReference type="Pfam" id="PF20611"/>
    </source>
</evidence>
<dbReference type="InterPro" id="IPR046542">
    <property type="entry name" value="DUF6801"/>
</dbReference>
<evidence type="ECO:0000313" key="6">
    <source>
        <dbReference type="Proteomes" id="UP001528912"/>
    </source>
</evidence>
<gene>
    <name evidence="5" type="ORF">P4R38_02650</name>
</gene>
<feature type="signal peptide" evidence="3">
    <location>
        <begin position="1"/>
        <end position="30"/>
    </location>
</feature>
<evidence type="ECO:0000256" key="1">
    <source>
        <dbReference type="SAM" id="MobiDB-lite"/>
    </source>
</evidence>
<comment type="caution">
    <text evidence="5">The sequence shown here is derived from an EMBL/GenBank/DDBJ whole genome shotgun (WGS) entry which is preliminary data.</text>
</comment>
<sequence>MRGTTLRTFAASRRLGRTAGALGGVGLALAATCAFAPSAGAAELTGLKYHCSLTDEDGGLGKNFKDDWSLTISAELPATVRPKHEVDPLDFTAKITLGPDALQYLRDHKITMLDAGGSVHFYTVGSDDLIAFTEFDVPTPVSTKGTVTFKGEGEGLPFTPKKTGTLDVTVGEMLVAVGREDAQEADLFVACEPVKGQNLTLGTIAVTKGGGQPSPTTQPSSTTKPSPSTEPSQSATAVPTGTASSGSGSATDEPSSTVSGPVVQADLVGDDSGSNAGVALAGLAVLGGVAGAGVLARRNLRR</sequence>
<dbReference type="Pfam" id="PF20611">
    <property type="entry name" value="DUF6801"/>
    <property type="match status" value="1"/>
</dbReference>
<keyword evidence="2" id="KW-0472">Membrane</keyword>
<dbReference type="Proteomes" id="UP001528912">
    <property type="component" value="Unassembled WGS sequence"/>
</dbReference>
<feature type="transmembrane region" description="Helical" evidence="2">
    <location>
        <begin position="276"/>
        <end position="296"/>
    </location>
</feature>
<feature type="chain" id="PRO_5045722517" description="DUF6801 domain-containing protein" evidence="3">
    <location>
        <begin position="31"/>
        <end position="302"/>
    </location>
</feature>
<protein>
    <recommendedName>
        <fullName evidence="4">DUF6801 domain-containing protein</fullName>
    </recommendedName>
</protein>
<feature type="region of interest" description="Disordered" evidence="1">
    <location>
        <begin position="205"/>
        <end position="270"/>
    </location>
</feature>
<reference evidence="5 6" key="1">
    <citation type="submission" date="2023-03" db="EMBL/GenBank/DDBJ databases">
        <title>YIM 133296 draft genome.</title>
        <authorList>
            <person name="Xiong L."/>
        </authorList>
    </citation>
    <scope>NUCLEOTIDE SEQUENCE [LARGE SCALE GENOMIC DNA]</scope>
    <source>
        <strain evidence="5 6">YIM 133296</strain>
    </source>
</reference>
<accession>A0ABT6C2I3</accession>
<keyword evidence="2" id="KW-1133">Transmembrane helix</keyword>
<dbReference type="RefSeq" id="WP_277190928.1">
    <property type="nucleotide sequence ID" value="NZ_JAROAV010000008.1"/>
</dbReference>
<evidence type="ECO:0000256" key="2">
    <source>
        <dbReference type="SAM" id="Phobius"/>
    </source>
</evidence>
<evidence type="ECO:0000256" key="3">
    <source>
        <dbReference type="SAM" id="SignalP"/>
    </source>
</evidence>
<keyword evidence="3" id="KW-0732">Signal</keyword>
<dbReference type="EMBL" id="JAROAV010000008">
    <property type="protein sequence ID" value="MDF8263146.1"/>
    <property type="molecule type" value="Genomic_DNA"/>
</dbReference>
<keyword evidence="2" id="KW-0812">Transmembrane</keyword>
<organism evidence="5 6">
    <name type="scientific">Luteipulveratus flavus</name>
    <dbReference type="NCBI Taxonomy" id="3031728"/>
    <lineage>
        <taxon>Bacteria</taxon>
        <taxon>Bacillati</taxon>
        <taxon>Actinomycetota</taxon>
        <taxon>Actinomycetes</taxon>
        <taxon>Micrococcales</taxon>
        <taxon>Dermacoccaceae</taxon>
        <taxon>Luteipulveratus</taxon>
    </lineage>
</organism>